<dbReference type="WBParaSite" id="ASIM_0001708001-mRNA-1">
    <property type="protein sequence ID" value="ASIM_0001708001-mRNA-1"/>
    <property type="gene ID" value="ASIM_0001708001"/>
</dbReference>
<feature type="compositionally biased region" description="Low complexity" evidence="1">
    <location>
        <begin position="18"/>
        <end position="38"/>
    </location>
</feature>
<evidence type="ECO:0000313" key="2">
    <source>
        <dbReference type="EMBL" id="VDK57911.1"/>
    </source>
</evidence>
<feature type="compositionally biased region" description="Polar residues" evidence="1">
    <location>
        <begin position="84"/>
        <end position="102"/>
    </location>
</feature>
<evidence type="ECO:0000313" key="4">
    <source>
        <dbReference type="WBParaSite" id="ASIM_0001708001-mRNA-1"/>
    </source>
</evidence>
<dbReference type="AlphaFoldDB" id="A0A0M3K7Y9"/>
<dbReference type="EMBL" id="UYRR01033141">
    <property type="protein sequence ID" value="VDK57911.1"/>
    <property type="molecule type" value="Genomic_DNA"/>
</dbReference>
<feature type="region of interest" description="Disordered" evidence="1">
    <location>
        <begin position="18"/>
        <end position="181"/>
    </location>
</feature>
<sequence>MASKELAAKLQRRLASIDSASDSDVASQPHASIPAEIPSAPPVPPAEPNQNEYVPPGQISDEQFVDIDQLISDAMHRKDKQHQNNRQQSGSVPTAATKNLDTNGVIPVEESSIESKPVWERNLQMKQSEPSSVRYDQNSSFVSKQQVNCTQEQSVATIRDPLNSDIPNPSSTSPANTPNRSAPIVPIVHHKGIPKVPQKQQSLDNSVTNRYVQEKNELEEKLAKQRQRKTSTPIVSEDVRQRNAISEDRMPPNSPPANSAILNGGRRSAFTKVGSAPPIAKIPNEDHVFIPICPSPTTKVPPPPPKKPSVSTVSNHPAAPLSPACSSTSNRSTGSEESDELAAKLARRNMIVEGYYCLLKAFFIGHYQ</sequence>
<reference evidence="4" key="1">
    <citation type="submission" date="2017-02" db="UniProtKB">
        <authorList>
            <consortium name="WormBaseParasite"/>
        </authorList>
    </citation>
    <scope>IDENTIFICATION</scope>
</reference>
<feature type="region of interest" description="Disordered" evidence="1">
    <location>
        <begin position="293"/>
        <end position="336"/>
    </location>
</feature>
<evidence type="ECO:0000313" key="3">
    <source>
        <dbReference type="Proteomes" id="UP000267096"/>
    </source>
</evidence>
<name>A0A0M3K7Y9_ANISI</name>
<protein>
    <submittedName>
        <fullName evidence="4">WH2 domain-containing protein</fullName>
    </submittedName>
</protein>
<accession>A0A0M3K7Y9</accession>
<evidence type="ECO:0000256" key="1">
    <source>
        <dbReference type="SAM" id="MobiDB-lite"/>
    </source>
</evidence>
<feature type="compositionally biased region" description="Polar residues" evidence="1">
    <location>
        <begin position="324"/>
        <end position="335"/>
    </location>
</feature>
<dbReference type="OrthoDB" id="5867672at2759"/>
<reference evidence="2 3" key="2">
    <citation type="submission" date="2018-11" db="EMBL/GenBank/DDBJ databases">
        <authorList>
            <consortium name="Pathogen Informatics"/>
        </authorList>
    </citation>
    <scope>NUCLEOTIDE SEQUENCE [LARGE SCALE GENOMIC DNA]</scope>
</reference>
<keyword evidence="3" id="KW-1185">Reference proteome</keyword>
<proteinExistence type="predicted"/>
<feature type="compositionally biased region" description="Low complexity" evidence="1">
    <location>
        <begin position="167"/>
        <end position="181"/>
    </location>
</feature>
<dbReference type="Proteomes" id="UP000267096">
    <property type="component" value="Unassembled WGS sequence"/>
</dbReference>
<gene>
    <name evidence="2" type="ORF">ASIM_LOCUS16487</name>
</gene>
<organism evidence="4">
    <name type="scientific">Anisakis simplex</name>
    <name type="common">Herring worm</name>
    <dbReference type="NCBI Taxonomy" id="6269"/>
    <lineage>
        <taxon>Eukaryota</taxon>
        <taxon>Metazoa</taxon>
        <taxon>Ecdysozoa</taxon>
        <taxon>Nematoda</taxon>
        <taxon>Chromadorea</taxon>
        <taxon>Rhabditida</taxon>
        <taxon>Spirurina</taxon>
        <taxon>Ascaridomorpha</taxon>
        <taxon>Ascaridoidea</taxon>
        <taxon>Anisakidae</taxon>
        <taxon>Anisakis</taxon>
        <taxon>Anisakis simplex complex</taxon>
    </lineage>
</organism>
<feature type="compositionally biased region" description="Polar residues" evidence="1">
    <location>
        <begin position="124"/>
        <end position="156"/>
    </location>
</feature>
<feature type="region of interest" description="Disordered" evidence="1">
    <location>
        <begin position="244"/>
        <end position="263"/>
    </location>
</feature>